<sequence>MTGKRVKIAGQTSETSEFWALPSGAIEAEVHAGPVRMPDGAGGWSDVDVTLRRASDGSVAPIAHPYGLRLSGASTADETELVSLGTDGERSVLGWLGHLPQPVLEGTKGMYPEARPGVDLVVSATRTGYERGGGLAGASLLEGTASTDGRFVCAPAAVGNGISS</sequence>
<comment type="caution">
    <text evidence="1">The sequence shown here is derived from an EMBL/GenBank/DDBJ whole genome shotgun (WGS) entry which is preliminary data.</text>
</comment>
<organism evidence="1 2">
    <name type="scientific">Polymorphospora lycopeni</name>
    <dbReference type="NCBI Taxonomy" id="3140240"/>
    <lineage>
        <taxon>Bacteria</taxon>
        <taxon>Bacillati</taxon>
        <taxon>Actinomycetota</taxon>
        <taxon>Actinomycetes</taxon>
        <taxon>Micromonosporales</taxon>
        <taxon>Micromonosporaceae</taxon>
        <taxon>Polymorphospora</taxon>
    </lineage>
</organism>
<name>A0ABV5D2S9_9ACTN</name>
<gene>
    <name evidence="1" type="ORF">AAFH96_36660</name>
</gene>
<keyword evidence="2" id="KW-1185">Reference proteome</keyword>
<dbReference type="EMBL" id="JBCGDC010000275">
    <property type="protein sequence ID" value="MFB6398558.1"/>
    <property type="molecule type" value="Genomic_DNA"/>
</dbReference>
<reference evidence="1 2" key="1">
    <citation type="submission" date="2024-04" db="EMBL/GenBank/DDBJ databases">
        <title>Polymorphospora sp. isolated from Baiyangdian Lake in Xiong'an New Area.</title>
        <authorList>
            <person name="Zhang X."/>
            <person name="Liu J."/>
        </authorList>
    </citation>
    <scope>NUCLEOTIDE SEQUENCE [LARGE SCALE GENOMIC DNA]</scope>
    <source>
        <strain evidence="1 2">2-325</strain>
    </source>
</reference>
<accession>A0ABV5D2S9</accession>
<proteinExistence type="predicted"/>
<dbReference type="RefSeq" id="WP_375737292.1">
    <property type="nucleotide sequence ID" value="NZ_JBCGDC010000275.1"/>
</dbReference>
<evidence type="ECO:0000313" key="1">
    <source>
        <dbReference type="EMBL" id="MFB6398558.1"/>
    </source>
</evidence>
<evidence type="ECO:0000313" key="2">
    <source>
        <dbReference type="Proteomes" id="UP001582793"/>
    </source>
</evidence>
<dbReference type="Proteomes" id="UP001582793">
    <property type="component" value="Unassembled WGS sequence"/>
</dbReference>
<protein>
    <submittedName>
        <fullName evidence="1">Uncharacterized protein</fullName>
    </submittedName>
</protein>